<proteinExistence type="predicted"/>
<reference evidence="1 2" key="1">
    <citation type="submission" date="2021-07" db="EMBL/GenBank/DDBJ databases">
        <title>The Aristolochia fimbriata genome: insights into angiosperm evolution, floral development and chemical biosynthesis.</title>
        <authorList>
            <person name="Jiao Y."/>
        </authorList>
    </citation>
    <scope>NUCLEOTIDE SEQUENCE [LARGE SCALE GENOMIC DNA]</scope>
    <source>
        <strain evidence="1">IBCAS-2021</strain>
        <tissue evidence="1">Leaf</tissue>
    </source>
</reference>
<keyword evidence="2" id="KW-1185">Reference proteome</keyword>
<dbReference type="InterPro" id="IPR001611">
    <property type="entry name" value="Leu-rich_rpt"/>
</dbReference>
<protein>
    <submittedName>
        <fullName evidence="1">Uncharacterized protein</fullName>
    </submittedName>
</protein>
<evidence type="ECO:0000313" key="2">
    <source>
        <dbReference type="Proteomes" id="UP000825729"/>
    </source>
</evidence>
<gene>
    <name evidence="1" type="ORF">H6P81_006429</name>
</gene>
<name>A0AAV7EX95_ARIFI</name>
<accession>A0AAV7EX95</accession>
<organism evidence="1 2">
    <name type="scientific">Aristolochia fimbriata</name>
    <name type="common">White veined hardy Dutchman's pipe vine</name>
    <dbReference type="NCBI Taxonomy" id="158543"/>
    <lineage>
        <taxon>Eukaryota</taxon>
        <taxon>Viridiplantae</taxon>
        <taxon>Streptophyta</taxon>
        <taxon>Embryophyta</taxon>
        <taxon>Tracheophyta</taxon>
        <taxon>Spermatophyta</taxon>
        <taxon>Magnoliopsida</taxon>
        <taxon>Magnoliidae</taxon>
        <taxon>Piperales</taxon>
        <taxon>Aristolochiaceae</taxon>
        <taxon>Aristolochia</taxon>
    </lineage>
</organism>
<comment type="caution">
    <text evidence="1">The sequence shown here is derived from an EMBL/GenBank/DDBJ whole genome shotgun (WGS) entry which is preliminary data.</text>
</comment>
<dbReference type="EMBL" id="JAINDJ010000003">
    <property type="protein sequence ID" value="KAG9453525.1"/>
    <property type="molecule type" value="Genomic_DNA"/>
</dbReference>
<dbReference type="InterPro" id="IPR032675">
    <property type="entry name" value="LRR_dom_sf"/>
</dbReference>
<dbReference type="Proteomes" id="UP000825729">
    <property type="component" value="Unassembled WGS sequence"/>
</dbReference>
<dbReference type="Gene3D" id="3.80.10.10">
    <property type="entry name" value="Ribonuclease Inhibitor"/>
    <property type="match status" value="1"/>
</dbReference>
<dbReference type="AlphaFoldDB" id="A0AAV7EX95"/>
<sequence length="124" mass="13805">MPSLVHVNLAANHLRGSAQLELGSDVSNSSSSLRTLNLSTNRFTNSFHPLGFVNLRVLDFSHNDLRSLPSRLEIPMTSDISTSPTVTSRRAPNPSRSSALWSTWTCRITPWKVLFRRTSLRSVA</sequence>
<dbReference type="PROSITE" id="PS51450">
    <property type="entry name" value="LRR"/>
    <property type="match status" value="1"/>
</dbReference>
<dbReference type="SUPFAM" id="SSF52058">
    <property type="entry name" value="L domain-like"/>
    <property type="match status" value="1"/>
</dbReference>
<evidence type="ECO:0000313" key="1">
    <source>
        <dbReference type="EMBL" id="KAG9453525.1"/>
    </source>
</evidence>
<dbReference type="Pfam" id="PF00560">
    <property type="entry name" value="LRR_1"/>
    <property type="match status" value="2"/>
</dbReference>